<dbReference type="PANTHER" id="PTHR13510:SF44">
    <property type="entry name" value="RABENOSYN-5"/>
    <property type="match status" value="1"/>
</dbReference>
<organism evidence="1 2">
    <name type="scientific">Phytophthora lilii</name>
    <dbReference type="NCBI Taxonomy" id="2077276"/>
    <lineage>
        <taxon>Eukaryota</taxon>
        <taxon>Sar</taxon>
        <taxon>Stramenopiles</taxon>
        <taxon>Oomycota</taxon>
        <taxon>Peronosporomycetes</taxon>
        <taxon>Peronosporales</taxon>
        <taxon>Peronosporaceae</taxon>
        <taxon>Phytophthora</taxon>
    </lineage>
</organism>
<dbReference type="AlphaFoldDB" id="A0A9W6XHM6"/>
<name>A0A9W6XHM6_9STRA</name>
<accession>A0A9W6XHM6</accession>
<dbReference type="EMBL" id="BSXW01001712">
    <property type="protein sequence ID" value="GMF38665.1"/>
    <property type="molecule type" value="Genomic_DNA"/>
</dbReference>
<evidence type="ECO:0000313" key="2">
    <source>
        <dbReference type="Proteomes" id="UP001165083"/>
    </source>
</evidence>
<keyword evidence="2" id="KW-1185">Reference proteome</keyword>
<dbReference type="PANTHER" id="PTHR13510">
    <property type="entry name" value="FYVE-FINGER-CONTAINING RAB5 EFFECTOR PROTEIN RABENOSYN-5-RELATED"/>
    <property type="match status" value="1"/>
</dbReference>
<proteinExistence type="predicted"/>
<dbReference type="InterPro" id="IPR052727">
    <property type="entry name" value="Rab4/Rab5_effector"/>
</dbReference>
<comment type="caution">
    <text evidence="1">The sequence shown here is derived from an EMBL/GenBank/DDBJ whole genome shotgun (WGS) entry which is preliminary data.</text>
</comment>
<sequence>MMRWNGVVFVAEVVDAHAASSVQPRDLVFVGSTGILTRSNGDRIGYQLLHSVNLDGYSALPERSLACGRIRAARFFERHKATGELLCPFEVTWSNTATLLDSAALKAASTGFLSSWNAVKCCHVNKLMWFLENRHLVSGKEDAAARARGPDARTLSHASTSFDGLSGFHLRSISLTSPNDRCGGACGRNWAVLAVPSVDVLQVPRHEEPGVRDLRTKT</sequence>
<gene>
    <name evidence="1" type="ORF">Plil01_001612100</name>
</gene>
<evidence type="ECO:0000313" key="1">
    <source>
        <dbReference type="EMBL" id="GMF38665.1"/>
    </source>
</evidence>
<protein>
    <submittedName>
        <fullName evidence="1">Unnamed protein product</fullName>
    </submittedName>
</protein>
<dbReference type="Proteomes" id="UP001165083">
    <property type="component" value="Unassembled WGS sequence"/>
</dbReference>
<reference evidence="1" key="1">
    <citation type="submission" date="2023-04" db="EMBL/GenBank/DDBJ databases">
        <title>Phytophthora lilii NBRC 32176.</title>
        <authorList>
            <person name="Ichikawa N."/>
            <person name="Sato H."/>
            <person name="Tonouchi N."/>
        </authorList>
    </citation>
    <scope>NUCLEOTIDE SEQUENCE</scope>
    <source>
        <strain evidence="1">NBRC 32176</strain>
    </source>
</reference>